<comment type="caution">
    <text evidence="2">The sequence shown here is derived from an EMBL/GenBank/DDBJ whole genome shotgun (WGS) entry which is preliminary data.</text>
</comment>
<dbReference type="RefSeq" id="WP_111251638.1">
    <property type="nucleotide sequence ID" value="NZ_QKWH01000011.1"/>
</dbReference>
<dbReference type="Proteomes" id="UP000248783">
    <property type="component" value="Unassembled WGS sequence"/>
</dbReference>
<evidence type="ECO:0000259" key="1">
    <source>
        <dbReference type="PROSITE" id="PS51186"/>
    </source>
</evidence>
<name>A0A2W5Y3E0_9MICO</name>
<protein>
    <submittedName>
        <fullName evidence="2">GNAT family N-acetyltransferase</fullName>
    </submittedName>
</protein>
<reference evidence="2 3" key="1">
    <citation type="submission" date="2018-06" db="EMBL/GenBank/DDBJ databases">
        <title>Whole genome sequencing of a novel hydrocarbon degrading bacterial strain, PW21 isolated from oil contaminated produced water sample.</title>
        <authorList>
            <person name="Nagkirti P."/>
            <person name="Shaikh A."/>
            <person name="Gowdaman V."/>
            <person name="Engineer A.E."/>
            <person name="Dagar S."/>
            <person name="Dhakephalkar P.K."/>
        </authorList>
    </citation>
    <scope>NUCLEOTIDE SEQUENCE [LARGE SCALE GENOMIC DNA]</scope>
    <source>
        <strain evidence="2 3">PW21</strain>
    </source>
</reference>
<feature type="domain" description="N-acetyltransferase" evidence="1">
    <location>
        <begin position="12"/>
        <end position="146"/>
    </location>
</feature>
<dbReference type="PANTHER" id="PTHR43233:SF1">
    <property type="entry name" value="FAMILY N-ACETYLTRANSFERASE, PUTATIVE (AFU_ORTHOLOGUE AFUA_6G03350)-RELATED"/>
    <property type="match status" value="1"/>
</dbReference>
<evidence type="ECO:0000313" key="3">
    <source>
        <dbReference type="Proteomes" id="UP000248783"/>
    </source>
</evidence>
<dbReference type="Gene3D" id="3.40.630.30">
    <property type="match status" value="1"/>
</dbReference>
<dbReference type="CDD" id="cd04301">
    <property type="entry name" value="NAT_SF"/>
    <property type="match status" value="1"/>
</dbReference>
<dbReference type="InterPro" id="IPR000182">
    <property type="entry name" value="GNAT_dom"/>
</dbReference>
<organism evidence="2 3">
    <name type="scientific">Xylanimonas oleitrophica</name>
    <dbReference type="NCBI Taxonomy" id="2607479"/>
    <lineage>
        <taxon>Bacteria</taxon>
        <taxon>Bacillati</taxon>
        <taxon>Actinomycetota</taxon>
        <taxon>Actinomycetes</taxon>
        <taxon>Micrococcales</taxon>
        <taxon>Promicromonosporaceae</taxon>
        <taxon>Xylanimonas</taxon>
    </lineage>
</organism>
<dbReference type="PROSITE" id="PS51186">
    <property type="entry name" value="GNAT"/>
    <property type="match status" value="1"/>
</dbReference>
<dbReference type="InterPro" id="IPR016181">
    <property type="entry name" value="Acyl_CoA_acyltransferase"/>
</dbReference>
<gene>
    <name evidence="2" type="ORF">DNL40_12760</name>
</gene>
<dbReference type="SUPFAM" id="SSF55729">
    <property type="entry name" value="Acyl-CoA N-acyltransferases (Nat)"/>
    <property type="match status" value="1"/>
</dbReference>
<dbReference type="AlphaFoldDB" id="A0A2W5Y3E0"/>
<sequence length="148" mass="16095">MSTPTIALPAGYAFSADPARLDHPRVHELLTSYAFWAADRTRAVQEAVIAGSRNYGVYSEAGEQVGYARVVTDAVTFAWLADVVVDLAHRGRGLGHALVAGVVADLEPLGLRRVALKASDEGRRVYEKLGWTPLVEAETWMERRASTS</sequence>
<dbReference type="Pfam" id="PF13673">
    <property type="entry name" value="Acetyltransf_10"/>
    <property type="match status" value="1"/>
</dbReference>
<dbReference type="InterPro" id="IPR053144">
    <property type="entry name" value="Acetyltransferase_Butenolide"/>
</dbReference>
<proteinExistence type="predicted"/>
<dbReference type="PANTHER" id="PTHR43233">
    <property type="entry name" value="FAMILY N-ACETYLTRANSFERASE, PUTATIVE (AFU_ORTHOLOGUE AFUA_6G03350)-RELATED"/>
    <property type="match status" value="1"/>
</dbReference>
<dbReference type="EMBL" id="QKWH01000011">
    <property type="protein sequence ID" value="PZR52294.1"/>
    <property type="molecule type" value="Genomic_DNA"/>
</dbReference>
<dbReference type="GO" id="GO:0016747">
    <property type="term" value="F:acyltransferase activity, transferring groups other than amino-acyl groups"/>
    <property type="evidence" value="ECO:0007669"/>
    <property type="project" value="InterPro"/>
</dbReference>
<keyword evidence="2" id="KW-0808">Transferase</keyword>
<evidence type="ECO:0000313" key="2">
    <source>
        <dbReference type="EMBL" id="PZR52294.1"/>
    </source>
</evidence>
<keyword evidence="3" id="KW-1185">Reference proteome</keyword>
<accession>A0A2W5Y3E0</accession>